<keyword evidence="5" id="KW-0378">Hydrolase</keyword>
<proteinExistence type="predicted"/>
<dbReference type="Pfam" id="PF00443">
    <property type="entry name" value="UCH"/>
    <property type="match status" value="1"/>
</dbReference>
<feature type="compositionally biased region" description="Low complexity" evidence="7">
    <location>
        <begin position="424"/>
        <end position="435"/>
    </location>
</feature>
<name>G0W8Z3_NAUDC</name>
<dbReference type="GO" id="GO:0047484">
    <property type="term" value="P:regulation of response to osmotic stress"/>
    <property type="evidence" value="ECO:0007669"/>
    <property type="project" value="EnsemblFungi"/>
</dbReference>
<evidence type="ECO:0000256" key="5">
    <source>
        <dbReference type="ARBA" id="ARBA00022801"/>
    </source>
</evidence>
<dbReference type="CDD" id="cd02257">
    <property type="entry name" value="Peptidase_C19"/>
    <property type="match status" value="1"/>
</dbReference>
<evidence type="ECO:0000259" key="8">
    <source>
        <dbReference type="PROSITE" id="PS50235"/>
    </source>
</evidence>
<feature type="compositionally biased region" description="Low complexity" evidence="7">
    <location>
        <begin position="684"/>
        <end position="697"/>
    </location>
</feature>
<dbReference type="HOGENOM" id="CLU_015192_0_0_1"/>
<dbReference type="KEGG" id="ndi:NDAI_0C05950"/>
<feature type="region of interest" description="Disordered" evidence="7">
    <location>
        <begin position="631"/>
        <end position="709"/>
    </location>
</feature>
<sequence>MSDNKEESYSMYPPTNTSNNNNGPMPPPQGNMPFSVYQAPMQMYSYPQSPYIYGQAPSYSFNMMNQNPMMYQNNSPNPNALGPQQHHHQHQQQQQHDMRMNKKKRNTNNNNNNMNGMMNPTMNNMNSKHHNNSNNNNSNNNVNNPSSYYQNYNSMKKNYQPSNNGPISSSISSNNNNNTTSNGAYDNYRFDMSKLSMKKTLEFPLFINTNQKDYAEARKKRREIQLKSFQATKQVRPIPEKEEITKSIGTTTDSKNILTLKENENTLKEKKLETPAPFKVAVAEEKQEDTAEEQQTVELTETKSDEKNKQTLEPQPSIEIRKEKAQQQIKEDTITPPKQENIEVEIVSEPKTKSQNQTTIDKPSTHKKEKHDKHDKQEKQTSKQLSSADTIKPSKEKSNVFKKEEKTEHKKKDKESRSKKDDVTSPSPSSSTVPSISRTGTPEPIKSTTSLSTIPSTPKLWAAVASGGISKSKQVSNTTGKSIASKTTIAINGETSSKNVHNDSNLRIPQRKDQKYIPSVTKGAESLGTIALRMCFDPDFTNYALETTSNNNTKDHKVPIKSIVSRGIVNVANICFMSSILQMLLSCKPFIDVLNVTSTRNLNSRVGPSSTKLLDACVALYSEFDKETFETEKNESSKITSSASSPSPVVPSSNDTRSSPPSSSSFSSSSSSSSSSSDDTMLTAPAPEISSASSSSPTNIEKGLGSKTPSTTRLLSATIKPSIVDAIKPDAFYKVLSTIPKFKDLQWGHQEDAEEFLTQLLDQLHEEIISAIECLTDNEIENLLQSITDEQLKIFIIRNLSRYNKAEFITKISPKLKELINKYGTMTDDTNDSGDSSNEWHEVSGTSKKGKKNKTAVKRTVDVTPSPISNIFGGQFRSVLDIPFNKESQSITLDPFQTIQLDISDPMINDLETAFKKFSEFELLPFKSSSGKDVEAKKQTFIDKLPQVLLIQLKRFSFVSNIGKDNGMTNYNSYNGRIEKIRKKINYNHELLVPVESVSSAILKNNESSRKYKLRAVVYHHGSSPDGGHYTADIYNKDLKKWFMIDDVNITELEDADVVNGGDNGLDTRTAYILMYEKEI</sequence>
<evidence type="ECO:0000256" key="1">
    <source>
        <dbReference type="ARBA" id="ARBA00000707"/>
    </source>
</evidence>
<dbReference type="GO" id="GO:0034517">
    <property type="term" value="P:ribophagy"/>
    <property type="evidence" value="ECO:0007669"/>
    <property type="project" value="EnsemblFungi"/>
</dbReference>
<dbReference type="InterPro" id="IPR028889">
    <property type="entry name" value="USP"/>
</dbReference>
<dbReference type="GO" id="GO:1901525">
    <property type="term" value="P:negative regulation of mitophagy"/>
    <property type="evidence" value="ECO:0007669"/>
    <property type="project" value="EnsemblFungi"/>
</dbReference>
<evidence type="ECO:0000313" key="10">
    <source>
        <dbReference type="Proteomes" id="UP000000689"/>
    </source>
</evidence>
<feature type="region of interest" description="Disordered" evidence="7">
    <location>
        <begin position="1"/>
        <end position="31"/>
    </location>
</feature>
<dbReference type="GO" id="GO:1990861">
    <property type="term" value="C:Ubp3-Bre5 deubiquitination complex"/>
    <property type="evidence" value="ECO:0007669"/>
    <property type="project" value="EnsemblFungi"/>
</dbReference>
<feature type="region of interest" description="Disordered" evidence="7">
    <location>
        <begin position="828"/>
        <end position="857"/>
    </location>
</feature>
<dbReference type="EMBL" id="HE580269">
    <property type="protein sequence ID" value="CCD24254.1"/>
    <property type="molecule type" value="Genomic_DNA"/>
</dbReference>
<evidence type="ECO:0000313" key="9">
    <source>
        <dbReference type="EMBL" id="CCD24254.1"/>
    </source>
</evidence>
<dbReference type="AlphaFoldDB" id="G0W8Z3"/>
<dbReference type="InterPro" id="IPR050164">
    <property type="entry name" value="Peptidase_C19"/>
</dbReference>
<evidence type="ECO:0000256" key="3">
    <source>
        <dbReference type="ARBA" id="ARBA00022670"/>
    </source>
</evidence>
<dbReference type="OrthoDB" id="429671at2759"/>
<dbReference type="GO" id="GO:0005829">
    <property type="term" value="C:cytosol"/>
    <property type="evidence" value="ECO:0007669"/>
    <property type="project" value="EnsemblFungi"/>
</dbReference>
<feature type="compositionally biased region" description="Basic and acidic residues" evidence="7">
    <location>
        <begin position="392"/>
        <end position="423"/>
    </location>
</feature>
<dbReference type="GO" id="GO:0034063">
    <property type="term" value="P:stress granule assembly"/>
    <property type="evidence" value="ECO:0007669"/>
    <property type="project" value="EnsemblFungi"/>
</dbReference>
<keyword evidence="4" id="KW-0833">Ubl conjugation pathway</keyword>
<feature type="compositionally biased region" description="Polar residues" evidence="7">
    <location>
        <begin position="353"/>
        <end position="362"/>
    </location>
</feature>
<feature type="compositionally biased region" description="Low complexity" evidence="7">
    <location>
        <begin position="67"/>
        <end position="79"/>
    </location>
</feature>
<protein>
    <recommendedName>
        <fullName evidence="2">ubiquitinyl hydrolase 1</fullName>
        <ecNumber evidence="2">3.4.19.12</ecNumber>
    </recommendedName>
</protein>
<feature type="compositionally biased region" description="Basic and acidic residues" evidence="7">
    <location>
        <begin position="372"/>
        <end position="381"/>
    </location>
</feature>
<dbReference type="SUPFAM" id="SSF54001">
    <property type="entry name" value="Cysteine proteinases"/>
    <property type="match status" value="1"/>
</dbReference>
<dbReference type="Gene3D" id="3.90.70.10">
    <property type="entry name" value="Cysteine proteinases"/>
    <property type="match status" value="1"/>
</dbReference>
<dbReference type="EC" id="3.4.19.12" evidence="2"/>
<dbReference type="InterPro" id="IPR001394">
    <property type="entry name" value="Peptidase_C19_UCH"/>
</dbReference>
<feature type="compositionally biased region" description="Low complexity" evidence="7">
    <location>
        <begin position="828"/>
        <end position="847"/>
    </location>
</feature>
<dbReference type="InterPro" id="IPR038765">
    <property type="entry name" value="Papain-like_cys_pep_sf"/>
</dbReference>
<evidence type="ECO:0000256" key="6">
    <source>
        <dbReference type="ARBA" id="ARBA00022807"/>
    </source>
</evidence>
<dbReference type="GO" id="GO:0016579">
    <property type="term" value="P:protein deubiquitination"/>
    <property type="evidence" value="ECO:0007669"/>
    <property type="project" value="EnsemblFungi"/>
</dbReference>
<evidence type="ECO:0000256" key="2">
    <source>
        <dbReference type="ARBA" id="ARBA00012759"/>
    </source>
</evidence>
<feature type="compositionally biased region" description="Basic residues" evidence="7">
    <location>
        <begin position="848"/>
        <end position="857"/>
    </location>
</feature>
<dbReference type="GO" id="GO:0004843">
    <property type="term" value="F:cysteine-type deubiquitinase activity"/>
    <property type="evidence" value="ECO:0007669"/>
    <property type="project" value="UniProtKB-EC"/>
</dbReference>
<dbReference type="PROSITE" id="PS00973">
    <property type="entry name" value="USP_2"/>
    <property type="match status" value="1"/>
</dbReference>
<keyword evidence="6" id="KW-0788">Thiol protease</keyword>
<feature type="compositionally biased region" description="Basic and acidic residues" evidence="7">
    <location>
        <begin position="300"/>
        <end position="310"/>
    </location>
</feature>
<dbReference type="GO" id="GO:0005634">
    <property type="term" value="C:nucleus"/>
    <property type="evidence" value="ECO:0007669"/>
    <property type="project" value="TreeGrafter"/>
</dbReference>
<dbReference type="PROSITE" id="PS50235">
    <property type="entry name" value="USP_3"/>
    <property type="match status" value="1"/>
</dbReference>
<dbReference type="InterPro" id="IPR018200">
    <property type="entry name" value="USP_CS"/>
</dbReference>
<evidence type="ECO:0000256" key="4">
    <source>
        <dbReference type="ARBA" id="ARBA00022786"/>
    </source>
</evidence>
<dbReference type="PROSITE" id="PS00972">
    <property type="entry name" value="USP_1"/>
    <property type="match status" value="1"/>
</dbReference>
<keyword evidence="10" id="KW-1185">Reference proteome</keyword>
<evidence type="ECO:0000256" key="7">
    <source>
        <dbReference type="SAM" id="MobiDB-lite"/>
    </source>
</evidence>
<keyword evidence="3" id="KW-0645">Protease</keyword>
<feature type="compositionally biased region" description="Low complexity" evidence="7">
    <location>
        <begin position="107"/>
        <end position="154"/>
    </location>
</feature>
<reference evidence="9 10" key="1">
    <citation type="journal article" date="2011" name="Proc. Natl. Acad. Sci. U.S.A.">
        <title>Evolutionary erosion of yeast sex chromosomes by mating-type switching accidents.</title>
        <authorList>
            <person name="Gordon J.L."/>
            <person name="Armisen D."/>
            <person name="Proux-Wera E."/>
            <person name="Oheigeartaigh S.S."/>
            <person name="Byrne K.P."/>
            <person name="Wolfe K.H."/>
        </authorList>
    </citation>
    <scope>NUCLEOTIDE SEQUENCE [LARGE SCALE GENOMIC DNA]</scope>
    <source>
        <strain evidence="10">ATCC 10597 / BCRC 20456 / CBS 421 / NBRC 0211 / NRRL Y-12639</strain>
    </source>
</reference>
<feature type="compositionally biased region" description="Basic and acidic residues" evidence="7">
    <location>
        <begin position="319"/>
        <end position="333"/>
    </location>
</feature>
<feature type="region of interest" description="Disordered" evidence="7">
    <location>
        <begin position="67"/>
        <end position="182"/>
    </location>
</feature>
<dbReference type="GO" id="GO:0045053">
    <property type="term" value="P:protein retention in Golgi apparatus"/>
    <property type="evidence" value="ECO:0007669"/>
    <property type="project" value="EnsemblFungi"/>
</dbReference>
<dbReference type="PANTHER" id="PTHR24006:SF687">
    <property type="entry name" value="UBIQUITIN CARBOXYL-TERMINAL HYDROLASE 10"/>
    <property type="match status" value="1"/>
</dbReference>
<comment type="catalytic activity">
    <reaction evidence="1">
        <text>Thiol-dependent hydrolysis of ester, thioester, amide, peptide and isopeptide bonds formed by the C-terminal Gly of ubiquitin (a 76-residue protein attached to proteins as an intracellular targeting signal).</text>
        <dbReference type="EC" id="3.4.19.12"/>
    </reaction>
</comment>
<feature type="compositionally biased region" description="Low complexity" evidence="7">
    <location>
        <begin position="637"/>
        <end position="677"/>
    </location>
</feature>
<feature type="compositionally biased region" description="Low complexity" evidence="7">
    <location>
        <begin position="13"/>
        <end position="23"/>
    </location>
</feature>
<dbReference type="GO" id="GO:0060628">
    <property type="term" value="P:regulation of ER to Golgi vesicle-mediated transport"/>
    <property type="evidence" value="ECO:0007669"/>
    <property type="project" value="EnsemblFungi"/>
</dbReference>
<dbReference type="STRING" id="1071378.G0W8Z3"/>
<feature type="region of interest" description="Disordered" evidence="7">
    <location>
        <begin position="282"/>
        <end position="453"/>
    </location>
</feature>
<dbReference type="RefSeq" id="XP_003669497.1">
    <property type="nucleotide sequence ID" value="XM_003669449.1"/>
</dbReference>
<dbReference type="GO" id="GO:0006508">
    <property type="term" value="P:proteolysis"/>
    <property type="evidence" value="ECO:0007669"/>
    <property type="project" value="UniProtKB-KW"/>
</dbReference>
<feature type="compositionally biased region" description="Low complexity" evidence="7">
    <location>
        <begin position="161"/>
        <end position="182"/>
    </location>
</feature>
<dbReference type="GO" id="GO:0005739">
    <property type="term" value="C:mitochondrion"/>
    <property type="evidence" value="ECO:0007669"/>
    <property type="project" value="EnsemblFungi"/>
</dbReference>
<accession>G0W8Z3</accession>
<dbReference type="GeneID" id="11496426"/>
<dbReference type="eggNOG" id="KOG1871">
    <property type="taxonomic scope" value="Eukaryota"/>
</dbReference>
<dbReference type="GO" id="GO:0003729">
    <property type="term" value="F:mRNA binding"/>
    <property type="evidence" value="ECO:0007669"/>
    <property type="project" value="EnsemblFungi"/>
</dbReference>
<dbReference type="PANTHER" id="PTHR24006">
    <property type="entry name" value="UBIQUITIN CARBOXYL-TERMINAL HYDROLASE"/>
    <property type="match status" value="1"/>
</dbReference>
<dbReference type="Proteomes" id="UP000000689">
    <property type="component" value="Chromosome 3"/>
</dbReference>
<gene>
    <name evidence="9" type="primary">NDAI0C05950</name>
    <name evidence="9" type="ordered locus">NDAI_0C05950</name>
</gene>
<organism evidence="9 10">
    <name type="scientific">Naumovozyma dairenensis (strain ATCC 10597 / BCRC 20456 / CBS 421 / NBRC 0211 / NRRL Y-12639)</name>
    <name type="common">Saccharomyces dairenensis</name>
    <dbReference type="NCBI Taxonomy" id="1071378"/>
    <lineage>
        <taxon>Eukaryota</taxon>
        <taxon>Fungi</taxon>
        <taxon>Dikarya</taxon>
        <taxon>Ascomycota</taxon>
        <taxon>Saccharomycotina</taxon>
        <taxon>Saccharomycetes</taxon>
        <taxon>Saccharomycetales</taxon>
        <taxon>Saccharomycetaceae</taxon>
        <taxon>Naumovozyma</taxon>
    </lineage>
</organism>
<feature type="domain" description="USP" evidence="8">
    <location>
        <begin position="566"/>
        <end position="1079"/>
    </location>
</feature>
<dbReference type="OMA" id="LDPFQTI"/>